<protein>
    <recommendedName>
        <fullName evidence="12">Trk system potassium uptake protein</fullName>
    </recommendedName>
</protein>
<keyword evidence="16" id="KW-1185">Reference proteome</keyword>
<dbReference type="AlphaFoldDB" id="A0A4R2KHE9"/>
<comment type="similarity">
    <text evidence="2 12">Belongs to the TrkH potassium transport family.</text>
</comment>
<comment type="caution">
    <text evidence="15">The sequence shown here is derived from an EMBL/GenBank/DDBJ whole genome shotgun (WGS) entry which is preliminary data.</text>
</comment>
<dbReference type="EMBL" id="SLWX01000018">
    <property type="protein sequence ID" value="TCO72574.1"/>
    <property type="molecule type" value="Genomic_DNA"/>
</dbReference>
<evidence type="ECO:0000256" key="5">
    <source>
        <dbReference type="ARBA" id="ARBA00022519"/>
    </source>
</evidence>
<dbReference type="GO" id="GO:0046872">
    <property type="term" value="F:metal ion binding"/>
    <property type="evidence" value="ECO:0007669"/>
    <property type="project" value="UniProtKB-KW"/>
</dbReference>
<feature type="transmembrane region" description="Helical" evidence="14">
    <location>
        <begin position="133"/>
        <end position="161"/>
    </location>
</feature>
<keyword evidence="3 12" id="KW-0813">Transport</keyword>
<accession>A0A4R2KHE9</accession>
<feature type="binding site" evidence="13">
    <location>
        <position position="435"/>
    </location>
    <ligand>
        <name>K(+)</name>
        <dbReference type="ChEBI" id="CHEBI:29103"/>
    </ligand>
</feature>
<evidence type="ECO:0000256" key="12">
    <source>
        <dbReference type="PIRNR" id="PIRNR006247"/>
    </source>
</evidence>
<feature type="transmembrane region" description="Helical" evidence="14">
    <location>
        <begin position="456"/>
        <end position="480"/>
    </location>
</feature>
<evidence type="ECO:0000256" key="14">
    <source>
        <dbReference type="SAM" id="Phobius"/>
    </source>
</evidence>
<keyword evidence="10 12" id="KW-0406">Ion transport</keyword>
<dbReference type="RefSeq" id="WP_117319308.1">
    <property type="nucleotide sequence ID" value="NZ_QQSW01000022.1"/>
</dbReference>
<feature type="transmembrane region" description="Helical" evidence="14">
    <location>
        <begin position="392"/>
        <end position="415"/>
    </location>
</feature>
<comment type="subcellular location">
    <subcellularLocation>
        <location evidence="1 12">Cell inner membrane</location>
        <topology evidence="1 12">Multi-pass membrane protein</topology>
    </subcellularLocation>
</comment>
<keyword evidence="7 14" id="KW-0812">Transmembrane</keyword>
<evidence type="ECO:0000256" key="3">
    <source>
        <dbReference type="ARBA" id="ARBA00022448"/>
    </source>
</evidence>
<feature type="transmembrane region" description="Helical" evidence="14">
    <location>
        <begin position="182"/>
        <end position="203"/>
    </location>
</feature>
<evidence type="ECO:0000256" key="9">
    <source>
        <dbReference type="ARBA" id="ARBA00022989"/>
    </source>
</evidence>
<feature type="transmembrane region" description="Helical" evidence="14">
    <location>
        <begin position="276"/>
        <end position="298"/>
    </location>
</feature>
<keyword evidence="9 14" id="KW-1133">Transmembrane helix</keyword>
<proteinExistence type="inferred from homology"/>
<feature type="binding site" evidence="13">
    <location>
        <position position="111"/>
    </location>
    <ligand>
        <name>K(+)</name>
        <dbReference type="ChEBI" id="CHEBI:29103"/>
    </ligand>
</feature>
<keyword evidence="5 12" id="KW-0997">Cell inner membrane</keyword>
<sequence>MHFSIIAKILGVLLTLFSSTLLVPLTVAVIADDATVTGFSYAFALTLTSGLTLWLPFRSRQRELRIRDGFLVTSLFWTILGLFGSLPFALTESLGVDPMDAVFESISGLTTTGATVLTGLDDMPASILLYRQLLQWLGGIGIIVIAVAILPMLGIGGMQLYRTEIPGPSKDTKLTPRIAGTAKALSAVYLSLTVLCGAAYYAAGMSAFDALCHAMSTVAIGGFSTHDASMGFFDSNVILLICSLFMLISGISFGMHYIAWSRRNFSGYRSDSETRFYLNAIAICTIITCGFLLASATLDLEDSLVHGLFQTISIVTTSGFATQDFSIWPLFLPIMLIMFSFMGGCVGSTAGGIKAMRLMLIYKQGIREMKQLVHPHAVIPLKVGNRRVEANVISAVWSFFAVYTFVFIVLMLAIMATGLDFLTAFSAMAATLNNLGPGLGEVAANYAGITDFSKGVLCLAMLLGRLEIFTLLVLFTPAFWRR</sequence>
<feature type="binding site" evidence="13">
    <location>
        <position position="112"/>
    </location>
    <ligand>
        <name>K(+)</name>
        <dbReference type="ChEBI" id="CHEBI:29103"/>
    </ligand>
</feature>
<feature type="binding site" evidence="13">
    <location>
        <position position="434"/>
    </location>
    <ligand>
        <name>K(+)</name>
        <dbReference type="ChEBI" id="CHEBI:29103"/>
    </ligand>
</feature>
<dbReference type="Proteomes" id="UP000294980">
    <property type="component" value="Unassembled WGS sequence"/>
</dbReference>
<evidence type="ECO:0000256" key="10">
    <source>
        <dbReference type="ARBA" id="ARBA00023065"/>
    </source>
</evidence>
<dbReference type="PANTHER" id="PTHR32024:SF2">
    <property type="entry name" value="TRK SYSTEM POTASSIUM UPTAKE PROTEIN TRKG-RELATED"/>
    <property type="match status" value="1"/>
</dbReference>
<name>A0A4R2KHE9_9GAMM</name>
<keyword evidence="11 12" id="KW-0472">Membrane</keyword>
<evidence type="ECO:0000256" key="1">
    <source>
        <dbReference type="ARBA" id="ARBA00004429"/>
    </source>
</evidence>
<evidence type="ECO:0000256" key="6">
    <source>
        <dbReference type="ARBA" id="ARBA00022538"/>
    </source>
</evidence>
<evidence type="ECO:0000313" key="15">
    <source>
        <dbReference type="EMBL" id="TCO72574.1"/>
    </source>
</evidence>
<evidence type="ECO:0000256" key="8">
    <source>
        <dbReference type="ARBA" id="ARBA00022958"/>
    </source>
</evidence>
<keyword evidence="8 12" id="KW-0630">Potassium</keyword>
<dbReference type="InterPro" id="IPR003445">
    <property type="entry name" value="Cat_transpt"/>
</dbReference>
<dbReference type="InterPro" id="IPR004772">
    <property type="entry name" value="TrkH"/>
</dbReference>
<feature type="transmembrane region" description="Helical" evidence="14">
    <location>
        <begin position="69"/>
        <end position="90"/>
    </location>
</feature>
<feature type="transmembrane region" description="Helical" evidence="14">
    <location>
        <begin position="38"/>
        <end position="57"/>
    </location>
</feature>
<dbReference type="Pfam" id="PF02386">
    <property type="entry name" value="TrkH"/>
    <property type="match status" value="1"/>
</dbReference>
<keyword evidence="13" id="KW-0479">Metal-binding</keyword>
<comment type="function">
    <text evidence="12">Low-affinity potassium transport system. Interacts with Trk system potassium uptake protein TrkA.</text>
</comment>
<feature type="binding site" evidence="13">
    <location>
        <position position="317"/>
    </location>
    <ligand>
        <name>K(+)</name>
        <dbReference type="ChEBI" id="CHEBI:29103"/>
    </ligand>
</feature>
<feature type="binding site" evidence="13">
    <location>
        <position position="220"/>
    </location>
    <ligand>
        <name>K(+)</name>
        <dbReference type="ChEBI" id="CHEBI:29103"/>
    </ligand>
</feature>
<keyword evidence="6 12" id="KW-0633">Potassium transport</keyword>
<dbReference type="NCBIfam" id="TIGR00933">
    <property type="entry name" value="2a38"/>
    <property type="match status" value="1"/>
</dbReference>
<dbReference type="GO" id="GO:0005886">
    <property type="term" value="C:plasma membrane"/>
    <property type="evidence" value="ECO:0007669"/>
    <property type="project" value="UniProtKB-SubCell"/>
</dbReference>
<dbReference type="OrthoDB" id="9810952at2"/>
<feature type="transmembrane region" description="Helical" evidence="14">
    <location>
        <begin position="330"/>
        <end position="353"/>
    </location>
</feature>
<evidence type="ECO:0000256" key="13">
    <source>
        <dbReference type="PIRSR" id="PIRSR006247-1"/>
    </source>
</evidence>
<feature type="transmembrane region" description="Helical" evidence="14">
    <location>
        <begin position="421"/>
        <end position="444"/>
    </location>
</feature>
<feature type="binding site" evidence="13">
    <location>
        <position position="221"/>
    </location>
    <ligand>
        <name>K(+)</name>
        <dbReference type="ChEBI" id="CHEBI:29103"/>
    </ligand>
</feature>
<gene>
    <name evidence="15" type="ORF">EV688_1181</name>
</gene>
<evidence type="ECO:0000256" key="11">
    <source>
        <dbReference type="ARBA" id="ARBA00023136"/>
    </source>
</evidence>
<organism evidence="15 16">
    <name type="scientific">Chromatocurvus halotolerans</name>
    <dbReference type="NCBI Taxonomy" id="1132028"/>
    <lineage>
        <taxon>Bacteria</taxon>
        <taxon>Pseudomonadati</taxon>
        <taxon>Pseudomonadota</taxon>
        <taxon>Gammaproteobacteria</taxon>
        <taxon>Cellvibrionales</taxon>
        <taxon>Halieaceae</taxon>
        <taxon>Chromatocurvus</taxon>
    </lineage>
</organism>
<dbReference type="PANTHER" id="PTHR32024">
    <property type="entry name" value="TRK SYSTEM POTASSIUM UPTAKE PROTEIN TRKG-RELATED"/>
    <property type="match status" value="1"/>
</dbReference>
<reference evidence="15 16" key="1">
    <citation type="submission" date="2019-03" db="EMBL/GenBank/DDBJ databases">
        <title>Genomic Encyclopedia of Type Strains, Phase IV (KMG-IV): sequencing the most valuable type-strain genomes for metagenomic binning, comparative biology and taxonomic classification.</title>
        <authorList>
            <person name="Goeker M."/>
        </authorList>
    </citation>
    <scope>NUCLEOTIDE SEQUENCE [LARGE SCALE GENOMIC DNA]</scope>
    <source>
        <strain evidence="15 16">DSM 23344</strain>
    </source>
</reference>
<evidence type="ECO:0000256" key="7">
    <source>
        <dbReference type="ARBA" id="ARBA00022692"/>
    </source>
</evidence>
<keyword evidence="4 12" id="KW-1003">Cell membrane</keyword>
<evidence type="ECO:0000256" key="4">
    <source>
        <dbReference type="ARBA" id="ARBA00022475"/>
    </source>
</evidence>
<evidence type="ECO:0000313" key="16">
    <source>
        <dbReference type="Proteomes" id="UP000294980"/>
    </source>
</evidence>
<dbReference type="GO" id="GO:0015379">
    <property type="term" value="F:potassium:chloride symporter activity"/>
    <property type="evidence" value="ECO:0007669"/>
    <property type="project" value="InterPro"/>
</dbReference>
<feature type="transmembrane region" description="Helical" evidence="14">
    <location>
        <begin position="237"/>
        <end position="255"/>
    </location>
</feature>
<dbReference type="PIRSF" id="PIRSF006247">
    <property type="entry name" value="TrkH"/>
    <property type="match status" value="1"/>
</dbReference>
<evidence type="ECO:0000256" key="2">
    <source>
        <dbReference type="ARBA" id="ARBA00009137"/>
    </source>
</evidence>